<comment type="similarity">
    <text evidence="4 18">Belongs to the folylpolyglutamate synthase family.</text>
</comment>
<dbReference type="EMBL" id="CP003732">
    <property type="protein sequence ID" value="AFV10829.1"/>
    <property type="molecule type" value="Genomic_DNA"/>
</dbReference>
<evidence type="ECO:0000256" key="16">
    <source>
        <dbReference type="ARBA" id="ARBA00047493"/>
    </source>
</evidence>
<evidence type="ECO:0000256" key="9">
    <source>
        <dbReference type="ARBA" id="ARBA00022598"/>
    </source>
</evidence>
<sequence>MNYQEALDFLTGLTKFGINFGLERIEHLMSLLGNPERALKVIHVGGTNGKGSTAVMVSRVLEAAGFRVGLFSSPHLHSYTERYLINHRPISQERFAGLMERLKPLLERMVAEGREHPTEFEVCTALALLYFFEEKVDYVVLEVGLGGVIDSTNVVPNPLVSVITNVAFDHMDYLGNTITAIAEKKAGIIKEKGYVVTAAWYPEALAVIEERCREMGATLLRVGKEITWELRESTPEATLFDLRSPWGFYQNLKVPLAGQYQAVNAATALGVVELLRYRHGVRIGDDHLRQGLAKSRWPARLEMISRAPQVIVDVTHNHDGSRMLKNALRNIYRYRRLILVMGMLGDKEREKVVAELAPLASVVIITKPLNPRAGDWEKLADEAKRYVEQVFIIEKIAEAVDAALKEASNEDLVCVTGSFYMVADARAYLLERYFSGAAAGT</sequence>
<dbReference type="Pfam" id="PF08245">
    <property type="entry name" value="Mur_ligase_M"/>
    <property type="match status" value="1"/>
</dbReference>
<gene>
    <name evidence="21" type="primary">folC</name>
    <name evidence="21" type="ordered locus">Tph_c05920</name>
</gene>
<comment type="cofactor">
    <cofactor evidence="1">
        <name>Mg(2+)</name>
        <dbReference type="ChEBI" id="CHEBI:18420"/>
    </cofactor>
</comment>
<evidence type="ECO:0000256" key="10">
    <source>
        <dbReference type="ARBA" id="ARBA00022723"/>
    </source>
</evidence>
<dbReference type="GO" id="GO:0005524">
    <property type="term" value="F:ATP binding"/>
    <property type="evidence" value="ECO:0007669"/>
    <property type="project" value="UniProtKB-KW"/>
</dbReference>
<dbReference type="AlphaFoldDB" id="K4LRY4"/>
<dbReference type="EC" id="6.3.2.12" evidence="6"/>
<keyword evidence="11 18" id="KW-0547">Nucleotide-binding</keyword>
<keyword evidence="13" id="KW-0460">Magnesium</keyword>
<organism evidence="21 22">
    <name type="scientific">Thermacetogenium phaeum (strain ATCC BAA-254 / DSM 26808 / PB)</name>
    <dbReference type="NCBI Taxonomy" id="1089553"/>
    <lineage>
        <taxon>Bacteria</taxon>
        <taxon>Bacillati</taxon>
        <taxon>Bacillota</taxon>
        <taxon>Clostridia</taxon>
        <taxon>Thermoanaerobacterales</taxon>
        <taxon>Thermoanaerobacteraceae</taxon>
        <taxon>Thermacetogenium</taxon>
    </lineage>
</organism>
<evidence type="ECO:0000256" key="2">
    <source>
        <dbReference type="ARBA" id="ARBA00004799"/>
    </source>
</evidence>
<dbReference type="InterPro" id="IPR001645">
    <property type="entry name" value="Folylpolyglutamate_synth"/>
</dbReference>
<comment type="subunit">
    <text evidence="5">Monomer.</text>
</comment>
<dbReference type="PROSITE" id="PS01012">
    <property type="entry name" value="FOLYLPOLYGLU_SYNT_2"/>
    <property type="match status" value="1"/>
</dbReference>
<comment type="catalytic activity">
    <reaction evidence="16">
        <text>(6S)-5,6,7,8-tetrahydrofolyl-(gamma-L-Glu)(n) + L-glutamate + ATP = (6S)-5,6,7,8-tetrahydrofolyl-(gamma-L-Glu)(n+1) + ADP + phosphate + H(+)</text>
        <dbReference type="Rhea" id="RHEA:10580"/>
        <dbReference type="Rhea" id="RHEA-COMP:14738"/>
        <dbReference type="Rhea" id="RHEA-COMP:14740"/>
        <dbReference type="ChEBI" id="CHEBI:15378"/>
        <dbReference type="ChEBI" id="CHEBI:29985"/>
        <dbReference type="ChEBI" id="CHEBI:30616"/>
        <dbReference type="ChEBI" id="CHEBI:43474"/>
        <dbReference type="ChEBI" id="CHEBI:141005"/>
        <dbReference type="ChEBI" id="CHEBI:456216"/>
        <dbReference type="EC" id="6.3.2.17"/>
    </reaction>
</comment>
<dbReference type="Gene3D" id="3.40.1190.10">
    <property type="entry name" value="Mur-like, catalytic domain"/>
    <property type="match status" value="1"/>
</dbReference>
<evidence type="ECO:0000259" key="20">
    <source>
        <dbReference type="Pfam" id="PF08245"/>
    </source>
</evidence>
<evidence type="ECO:0000256" key="3">
    <source>
        <dbReference type="ARBA" id="ARBA00005150"/>
    </source>
</evidence>
<evidence type="ECO:0000256" key="7">
    <source>
        <dbReference type="ARBA" id="ARBA00013025"/>
    </source>
</evidence>
<dbReference type="InterPro" id="IPR004101">
    <property type="entry name" value="Mur_ligase_C"/>
</dbReference>
<comment type="catalytic activity">
    <reaction evidence="17">
        <text>7,8-dihydropteroate + L-glutamate + ATP = 7,8-dihydrofolate + ADP + phosphate + H(+)</text>
        <dbReference type="Rhea" id="RHEA:23584"/>
        <dbReference type="ChEBI" id="CHEBI:15378"/>
        <dbReference type="ChEBI" id="CHEBI:17839"/>
        <dbReference type="ChEBI" id="CHEBI:29985"/>
        <dbReference type="ChEBI" id="CHEBI:30616"/>
        <dbReference type="ChEBI" id="CHEBI:43474"/>
        <dbReference type="ChEBI" id="CHEBI:57451"/>
        <dbReference type="ChEBI" id="CHEBI:456216"/>
        <dbReference type="EC" id="6.3.2.12"/>
    </reaction>
</comment>
<dbReference type="InterPro" id="IPR013221">
    <property type="entry name" value="Mur_ligase_cen"/>
</dbReference>
<dbReference type="Proteomes" id="UP000000467">
    <property type="component" value="Chromosome"/>
</dbReference>
<accession>K4LRY4</accession>
<dbReference type="Gene3D" id="3.90.190.20">
    <property type="entry name" value="Mur ligase, C-terminal domain"/>
    <property type="match status" value="1"/>
</dbReference>
<comment type="pathway">
    <text evidence="3">Cofactor biosynthesis; tetrahydrofolylpolyglutamate biosynthesis.</text>
</comment>
<keyword evidence="12 18" id="KW-0067">ATP-binding</keyword>
<dbReference type="HOGENOM" id="CLU_015869_1_2_9"/>
<dbReference type="KEGG" id="tpz:Tph_c05920"/>
<evidence type="ECO:0000256" key="8">
    <source>
        <dbReference type="ARBA" id="ARBA00019357"/>
    </source>
</evidence>
<dbReference type="PANTHER" id="PTHR11136:SF0">
    <property type="entry name" value="DIHYDROFOLATE SYNTHETASE-RELATED"/>
    <property type="match status" value="1"/>
</dbReference>
<keyword evidence="9 18" id="KW-0436">Ligase</keyword>
<dbReference type="eggNOG" id="COG0285">
    <property type="taxonomic scope" value="Bacteria"/>
</dbReference>
<dbReference type="SUPFAM" id="SSF53244">
    <property type="entry name" value="MurD-like peptide ligases, peptide-binding domain"/>
    <property type="match status" value="1"/>
</dbReference>
<evidence type="ECO:0000256" key="15">
    <source>
        <dbReference type="ARBA" id="ARBA00030592"/>
    </source>
</evidence>
<dbReference type="Pfam" id="PF02875">
    <property type="entry name" value="Mur_ligase_C"/>
    <property type="match status" value="1"/>
</dbReference>
<evidence type="ECO:0000256" key="6">
    <source>
        <dbReference type="ARBA" id="ARBA00013023"/>
    </source>
</evidence>
<dbReference type="RefSeq" id="WP_015049747.1">
    <property type="nucleotide sequence ID" value="NC_018870.1"/>
</dbReference>
<dbReference type="OrthoDB" id="9809356at2"/>
<evidence type="ECO:0000256" key="1">
    <source>
        <dbReference type="ARBA" id="ARBA00001946"/>
    </source>
</evidence>
<feature type="domain" description="Mur ligase C-terminal" evidence="19">
    <location>
        <begin position="300"/>
        <end position="419"/>
    </location>
</feature>
<dbReference type="GO" id="GO:0046656">
    <property type="term" value="P:folic acid biosynthetic process"/>
    <property type="evidence" value="ECO:0007669"/>
    <property type="project" value="UniProtKB-KW"/>
</dbReference>
<evidence type="ECO:0000313" key="21">
    <source>
        <dbReference type="EMBL" id="AFV10829.1"/>
    </source>
</evidence>
<evidence type="ECO:0000256" key="12">
    <source>
        <dbReference type="ARBA" id="ARBA00022840"/>
    </source>
</evidence>
<dbReference type="NCBIfam" id="TIGR01499">
    <property type="entry name" value="folC"/>
    <property type="match status" value="1"/>
</dbReference>
<dbReference type="SUPFAM" id="SSF53623">
    <property type="entry name" value="MurD-like peptide ligases, catalytic domain"/>
    <property type="match status" value="1"/>
</dbReference>
<dbReference type="InterPro" id="IPR036615">
    <property type="entry name" value="Mur_ligase_C_dom_sf"/>
</dbReference>
<proteinExistence type="inferred from homology"/>
<dbReference type="STRING" id="1089553.Tph_c05920"/>
<protein>
    <recommendedName>
        <fullName evidence="8">Dihydrofolate synthase/folylpolyglutamate synthase</fullName>
        <ecNumber evidence="6">6.3.2.12</ecNumber>
        <ecNumber evidence="7">6.3.2.17</ecNumber>
    </recommendedName>
    <alternativeName>
        <fullName evidence="15">Tetrahydrofolylpolyglutamate synthase</fullName>
    </alternativeName>
</protein>
<evidence type="ECO:0000256" key="5">
    <source>
        <dbReference type="ARBA" id="ARBA00011245"/>
    </source>
</evidence>
<evidence type="ECO:0000256" key="18">
    <source>
        <dbReference type="PIRNR" id="PIRNR001563"/>
    </source>
</evidence>
<dbReference type="InterPro" id="IPR036565">
    <property type="entry name" value="Mur-like_cat_sf"/>
</dbReference>
<keyword evidence="10" id="KW-0479">Metal-binding</keyword>
<feature type="domain" description="Mur ligase central" evidence="20">
    <location>
        <begin position="44"/>
        <end position="271"/>
    </location>
</feature>
<evidence type="ECO:0000256" key="13">
    <source>
        <dbReference type="ARBA" id="ARBA00022842"/>
    </source>
</evidence>
<evidence type="ECO:0000256" key="14">
    <source>
        <dbReference type="ARBA" id="ARBA00022909"/>
    </source>
</evidence>
<comment type="pathway">
    <text evidence="2">Cofactor biosynthesis; tetrahydrofolate biosynthesis; 7,8-dihydrofolate from 2-amino-4-hydroxy-6-hydroxymethyl-7,8-dihydropteridine diphosphate and 4-aminobenzoate: step 2/2.</text>
</comment>
<reference evidence="21 22" key="1">
    <citation type="journal article" date="2012" name="BMC Genomics">
        <title>Genome-guided analysis of physiological and morphological traits of the fermentative acetate oxidizer Thermacetogenium phaeum.</title>
        <authorList>
            <person name="Oehler D."/>
            <person name="Poehlein A."/>
            <person name="Leimbach A."/>
            <person name="Muller N."/>
            <person name="Daniel R."/>
            <person name="Gottschalk G."/>
            <person name="Schink B."/>
        </authorList>
    </citation>
    <scope>NUCLEOTIDE SEQUENCE [LARGE SCALE GENOMIC DNA]</scope>
    <source>
        <strain evidence="22">ATCC BAA-254 / DSM 26808 / PB</strain>
    </source>
</reference>
<dbReference type="GO" id="GO:0008841">
    <property type="term" value="F:dihydrofolate synthase activity"/>
    <property type="evidence" value="ECO:0007669"/>
    <property type="project" value="UniProtKB-EC"/>
</dbReference>
<evidence type="ECO:0000256" key="11">
    <source>
        <dbReference type="ARBA" id="ARBA00022741"/>
    </source>
</evidence>
<dbReference type="InterPro" id="IPR018109">
    <property type="entry name" value="Folylpolyglutamate_synth_CS"/>
</dbReference>
<keyword evidence="14" id="KW-0289">Folate biosynthesis</keyword>
<evidence type="ECO:0000313" key="22">
    <source>
        <dbReference type="Proteomes" id="UP000000467"/>
    </source>
</evidence>
<dbReference type="PIRSF" id="PIRSF001563">
    <property type="entry name" value="Folylpolyglu_synth"/>
    <property type="match status" value="1"/>
</dbReference>
<dbReference type="PANTHER" id="PTHR11136">
    <property type="entry name" value="FOLYLPOLYGLUTAMATE SYNTHASE-RELATED"/>
    <property type="match status" value="1"/>
</dbReference>
<dbReference type="FunFam" id="3.40.1190.10:FF:000004">
    <property type="entry name" value="Dihydrofolate synthase/folylpolyglutamate synthase"/>
    <property type="match status" value="1"/>
</dbReference>
<evidence type="ECO:0000256" key="17">
    <source>
        <dbReference type="ARBA" id="ARBA00049161"/>
    </source>
</evidence>
<dbReference type="EC" id="6.3.2.17" evidence="7"/>
<dbReference type="GO" id="GO:0004326">
    <property type="term" value="F:tetrahydrofolylpolyglutamate synthase activity"/>
    <property type="evidence" value="ECO:0007669"/>
    <property type="project" value="UniProtKB-EC"/>
</dbReference>
<dbReference type="PROSITE" id="PS01011">
    <property type="entry name" value="FOLYLPOLYGLU_SYNT_1"/>
    <property type="match status" value="1"/>
</dbReference>
<evidence type="ECO:0000259" key="19">
    <source>
        <dbReference type="Pfam" id="PF02875"/>
    </source>
</evidence>
<dbReference type="GO" id="GO:0005737">
    <property type="term" value="C:cytoplasm"/>
    <property type="evidence" value="ECO:0007669"/>
    <property type="project" value="TreeGrafter"/>
</dbReference>
<keyword evidence="22" id="KW-1185">Reference proteome</keyword>
<evidence type="ECO:0000256" key="4">
    <source>
        <dbReference type="ARBA" id="ARBA00008276"/>
    </source>
</evidence>
<dbReference type="GO" id="GO:0046872">
    <property type="term" value="F:metal ion binding"/>
    <property type="evidence" value="ECO:0007669"/>
    <property type="project" value="UniProtKB-KW"/>
</dbReference>
<name>K4LRY4_THEPS</name>